<comment type="caution">
    <text evidence="1">The sequence shown here is derived from an EMBL/GenBank/DDBJ whole genome shotgun (WGS) entry which is preliminary data.</text>
</comment>
<accession>A0A147HW47</accession>
<dbReference type="InterPro" id="IPR022243">
    <property type="entry name" value="DUF3768"/>
</dbReference>
<sequence length="128" mass="14293">MPTPEQIDTIRRLNDAARTHPGLASLANVTMGFQALPELDRFAALVAITRFTKFDGNNDPHGEHDFGAIYKLATGAWTQDRSDDAKAVVQTVFWKIDCYDTSLTYGSDAPWNPEQTKRVLTIMLASEY</sequence>
<dbReference type="EMBL" id="LDTD01000076">
    <property type="protein sequence ID" value="KTT69094.1"/>
    <property type="molecule type" value="Genomic_DNA"/>
</dbReference>
<evidence type="ECO:0000313" key="2">
    <source>
        <dbReference type="Proteomes" id="UP000072867"/>
    </source>
</evidence>
<dbReference type="RefSeq" id="WP_058733675.1">
    <property type="nucleotide sequence ID" value="NZ_LDTD01000076.1"/>
</dbReference>
<reference evidence="1 2" key="1">
    <citation type="journal article" date="2016" name="Front. Microbiol.">
        <title>Genomic Resource of Rice Seed Associated Bacteria.</title>
        <authorList>
            <person name="Midha S."/>
            <person name="Bansal K."/>
            <person name="Sharma S."/>
            <person name="Kumar N."/>
            <person name="Patil P.P."/>
            <person name="Chaudhry V."/>
            <person name="Patil P.B."/>
        </authorList>
    </citation>
    <scope>NUCLEOTIDE SEQUENCE [LARGE SCALE GENOMIC DNA]</scope>
    <source>
        <strain evidence="1 2">NS319</strain>
    </source>
</reference>
<name>A0A147HW47_9SPHN</name>
<dbReference type="PATRIC" id="fig|33051.3.peg.3425"/>
<evidence type="ECO:0000313" key="1">
    <source>
        <dbReference type="EMBL" id="KTT69094.1"/>
    </source>
</evidence>
<proteinExistence type="predicted"/>
<dbReference type="Pfam" id="PF12599">
    <property type="entry name" value="DUF3768"/>
    <property type="match status" value="1"/>
</dbReference>
<dbReference type="Proteomes" id="UP000072867">
    <property type="component" value="Unassembled WGS sequence"/>
</dbReference>
<dbReference type="AlphaFoldDB" id="A0A147HW47"/>
<evidence type="ECO:0008006" key="3">
    <source>
        <dbReference type="Google" id="ProtNLM"/>
    </source>
</evidence>
<protein>
    <recommendedName>
        <fullName evidence="3">DUF3768 domain-containing protein</fullName>
    </recommendedName>
</protein>
<gene>
    <name evidence="1" type="ORF">NS319_11115</name>
</gene>
<organism evidence="1 2">
    <name type="scientific">Sphingomonas sanguinis</name>
    <dbReference type="NCBI Taxonomy" id="33051"/>
    <lineage>
        <taxon>Bacteria</taxon>
        <taxon>Pseudomonadati</taxon>
        <taxon>Pseudomonadota</taxon>
        <taxon>Alphaproteobacteria</taxon>
        <taxon>Sphingomonadales</taxon>
        <taxon>Sphingomonadaceae</taxon>
        <taxon>Sphingomonas</taxon>
    </lineage>
</organism>